<accession>A0A0E9PHZ5</accession>
<dbReference type="EMBL" id="GBXM01104862">
    <property type="protein sequence ID" value="JAH03715.1"/>
    <property type="molecule type" value="Transcribed_RNA"/>
</dbReference>
<evidence type="ECO:0000313" key="1">
    <source>
        <dbReference type="EMBL" id="JAH03715.1"/>
    </source>
</evidence>
<reference evidence="1" key="1">
    <citation type="submission" date="2014-11" db="EMBL/GenBank/DDBJ databases">
        <authorList>
            <person name="Amaro Gonzalez C."/>
        </authorList>
    </citation>
    <scope>NUCLEOTIDE SEQUENCE</scope>
</reference>
<organism evidence="1">
    <name type="scientific">Anguilla anguilla</name>
    <name type="common">European freshwater eel</name>
    <name type="synonym">Muraena anguilla</name>
    <dbReference type="NCBI Taxonomy" id="7936"/>
    <lineage>
        <taxon>Eukaryota</taxon>
        <taxon>Metazoa</taxon>
        <taxon>Chordata</taxon>
        <taxon>Craniata</taxon>
        <taxon>Vertebrata</taxon>
        <taxon>Euteleostomi</taxon>
        <taxon>Actinopterygii</taxon>
        <taxon>Neopterygii</taxon>
        <taxon>Teleostei</taxon>
        <taxon>Anguilliformes</taxon>
        <taxon>Anguillidae</taxon>
        <taxon>Anguilla</taxon>
    </lineage>
</organism>
<proteinExistence type="predicted"/>
<sequence length="34" mass="3906">MLPILFELDVSLPQTNLVYVNVSCFIVRNEHSVD</sequence>
<dbReference type="AlphaFoldDB" id="A0A0E9PHZ5"/>
<name>A0A0E9PHZ5_ANGAN</name>
<reference evidence="1" key="2">
    <citation type="journal article" date="2015" name="Fish Shellfish Immunol.">
        <title>Early steps in the European eel (Anguilla anguilla)-Vibrio vulnificus interaction in the gills: Role of the RtxA13 toxin.</title>
        <authorList>
            <person name="Callol A."/>
            <person name="Pajuelo D."/>
            <person name="Ebbesson L."/>
            <person name="Teles M."/>
            <person name="MacKenzie S."/>
            <person name="Amaro C."/>
        </authorList>
    </citation>
    <scope>NUCLEOTIDE SEQUENCE</scope>
</reference>
<protein>
    <submittedName>
        <fullName evidence="1">Uncharacterized protein</fullName>
    </submittedName>
</protein>